<dbReference type="EMBL" id="JXTC01000430">
    <property type="protein sequence ID" value="PON54589.1"/>
    <property type="molecule type" value="Genomic_DNA"/>
</dbReference>
<sequence length="82" mass="9703">MEELLLNHFGLAILTFAVSDESPELFWESKEGTSLISPAEYPLQGKQWTYQFYFQHYSPELLWNITLNKSILTRNYRFISPI</sequence>
<keyword evidence="2" id="KW-1185">Reference proteome</keyword>
<dbReference type="InParanoid" id="A0A2P5C0P8"/>
<reference evidence="2" key="1">
    <citation type="submission" date="2016-06" db="EMBL/GenBank/DDBJ databases">
        <title>Parallel loss of symbiosis genes in relatives of nitrogen-fixing non-legume Parasponia.</title>
        <authorList>
            <person name="Van Velzen R."/>
            <person name="Holmer R."/>
            <person name="Bu F."/>
            <person name="Rutten L."/>
            <person name="Van Zeijl A."/>
            <person name="Liu W."/>
            <person name="Santuari L."/>
            <person name="Cao Q."/>
            <person name="Sharma T."/>
            <person name="Shen D."/>
            <person name="Roswanjaya Y."/>
            <person name="Wardhani T."/>
            <person name="Kalhor M.S."/>
            <person name="Jansen J."/>
            <person name="Van den Hoogen J."/>
            <person name="Gungor B."/>
            <person name="Hartog M."/>
            <person name="Hontelez J."/>
            <person name="Verver J."/>
            <person name="Yang W.-C."/>
            <person name="Schijlen E."/>
            <person name="Repin R."/>
            <person name="Schilthuizen M."/>
            <person name="Schranz E."/>
            <person name="Heidstra R."/>
            <person name="Miyata K."/>
            <person name="Fedorova E."/>
            <person name="Kohlen W."/>
            <person name="Bisseling T."/>
            <person name="Smit S."/>
            <person name="Geurts R."/>
        </authorList>
    </citation>
    <scope>NUCLEOTIDE SEQUENCE [LARGE SCALE GENOMIC DNA]</scope>
    <source>
        <strain evidence="2">cv. RG33-2</strain>
    </source>
</reference>
<dbReference type="Proteomes" id="UP000237000">
    <property type="component" value="Unassembled WGS sequence"/>
</dbReference>
<dbReference type="AlphaFoldDB" id="A0A2P5C0P8"/>
<name>A0A2P5C0P8_TREOI</name>
<comment type="caution">
    <text evidence="1">The sequence shown here is derived from an EMBL/GenBank/DDBJ whole genome shotgun (WGS) entry which is preliminary data.</text>
</comment>
<protein>
    <submittedName>
        <fullName evidence="1">Uncharacterized protein</fullName>
    </submittedName>
</protein>
<evidence type="ECO:0000313" key="2">
    <source>
        <dbReference type="Proteomes" id="UP000237000"/>
    </source>
</evidence>
<evidence type="ECO:0000313" key="1">
    <source>
        <dbReference type="EMBL" id="PON54589.1"/>
    </source>
</evidence>
<proteinExistence type="predicted"/>
<gene>
    <name evidence="1" type="ORF">TorRG33x02_302040</name>
</gene>
<organism evidence="1 2">
    <name type="scientific">Trema orientale</name>
    <name type="common">Charcoal tree</name>
    <name type="synonym">Celtis orientalis</name>
    <dbReference type="NCBI Taxonomy" id="63057"/>
    <lineage>
        <taxon>Eukaryota</taxon>
        <taxon>Viridiplantae</taxon>
        <taxon>Streptophyta</taxon>
        <taxon>Embryophyta</taxon>
        <taxon>Tracheophyta</taxon>
        <taxon>Spermatophyta</taxon>
        <taxon>Magnoliopsida</taxon>
        <taxon>eudicotyledons</taxon>
        <taxon>Gunneridae</taxon>
        <taxon>Pentapetalae</taxon>
        <taxon>rosids</taxon>
        <taxon>fabids</taxon>
        <taxon>Rosales</taxon>
        <taxon>Cannabaceae</taxon>
        <taxon>Trema</taxon>
    </lineage>
</organism>
<accession>A0A2P5C0P8</accession>